<dbReference type="AlphaFoldDB" id="A0A3P7PC17"/>
<dbReference type="OrthoDB" id="9769871at2"/>
<name>A0A3P7PC17_9FIRM</name>
<evidence type="ECO:0000259" key="2">
    <source>
        <dbReference type="Pfam" id="PF02608"/>
    </source>
</evidence>
<evidence type="ECO:0000313" key="3">
    <source>
        <dbReference type="EMBL" id="VDN47713.1"/>
    </source>
</evidence>
<gene>
    <name evidence="3" type="ORF">PATL70BA_1820</name>
</gene>
<dbReference type="InterPro" id="IPR052910">
    <property type="entry name" value="ABC-Purine-Binding"/>
</dbReference>
<dbReference type="RefSeq" id="WP_125136977.1">
    <property type="nucleotide sequence ID" value="NZ_LR130778.1"/>
</dbReference>
<proteinExistence type="predicted"/>
<keyword evidence="1" id="KW-0732">Signal</keyword>
<dbReference type="Gene3D" id="3.40.50.2300">
    <property type="match status" value="2"/>
</dbReference>
<dbReference type="EMBL" id="LR130778">
    <property type="protein sequence ID" value="VDN47713.1"/>
    <property type="molecule type" value="Genomic_DNA"/>
</dbReference>
<accession>A0A3P7PC17</accession>
<sequence length="650" mass="74790">MELGRSNYEKARKLGIKTVNHYKSNGWNAHVPSLDAILSRESIVSEVNLGLTEIPIKKIKGTRTNARRSAFAPDFMPILGPSTEFAAKWVYLYEAHIEEGIREPIKVYEYLNWYYVEEGNKRVSVLSYSEAVLISAYVTRLIPRYDKEDKTIVIYYEFLDFYKSHQINYLWFTEVGSFVKMHKIIEKYGWHQEDKKGDLRSIYYQFKTLYKKLGGDQIPITTGDAFLQYLDVYPYREGITEVLEENLKSLWAELEIIGSSNKYELELTPTELEKKPLFFGLTNLPFAMKEAKIAFLHAKSKDTSAWTYGHEIGRQHLENVMGDSVTTICINNVPEDERAYDDLKKAAEEDYDIIFATSPAFIHETLKASLAYEHIRFLNCSESLSFRHFRTYFGRIFEPNFLVGMIAGAMSKTNQLGYVVTYPIPEVISSINAYALGARFLNPFAEVFVKWVDATTVGCEDECYKIDQQLMDMGVDIICHQESTDLKTSLKHSGIYFADELRNGQKPICLASPHWHWGVFYEKIVRNIMSGNYNKISGLLGNNERAISYWWGMDAGVVDIMYSESKLPEPLINSVTFMKKMIVDGVHHPFTGPIYNQKKELVVEAGTHISNEAILDMDWFVYGVNGSIPSINAREQNHKLLELYSVKKKY</sequence>
<dbReference type="KEGG" id="cbar:PATL70BA_1820"/>
<evidence type="ECO:0000256" key="1">
    <source>
        <dbReference type="ARBA" id="ARBA00022729"/>
    </source>
</evidence>
<reference evidence="3 4" key="1">
    <citation type="submission" date="2018-09" db="EMBL/GenBank/DDBJ databases">
        <authorList>
            <person name="Postec A."/>
        </authorList>
    </citation>
    <scope>NUCLEOTIDE SEQUENCE [LARGE SCALE GENOMIC DNA]</scope>
    <source>
        <strain evidence="3">70B-A</strain>
    </source>
</reference>
<dbReference type="InterPro" id="IPR003760">
    <property type="entry name" value="PnrA-like"/>
</dbReference>
<organism evidence="3 4">
    <name type="scientific">Petrocella atlantisensis</name>
    <dbReference type="NCBI Taxonomy" id="2173034"/>
    <lineage>
        <taxon>Bacteria</taxon>
        <taxon>Bacillati</taxon>
        <taxon>Bacillota</taxon>
        <taxon>Clostridia</taxon>
        <taxon>Lachnospirales</taxon>
        <taxon>Vallitaleaceae</taxon>
        <taxon>Petrocella</taxon>
    </lineage>
</organism>
<dbReference type="GO" id="GO:0005886">
    <property type="term" value="C:plasma membrane"/>
    <property type="evidence" value="ECO:0007669"/>
    <property type="project" value="InterPro"/>
</dbReference>
<evidence type="ECO:0000313" key="4">
    <source>
        <dbReference type="Proteomes" id="UP000279029"/>
    </source>
</evidence>
<dbReference type="PANTHER" id="PTHR43208">
    <property type="entry name" value="ABC TRANSPORTER SUBSTRATE-BINDING PROTEIN"/>
    <property type="match status" value="1"/>
</dbReference>
<protein>
    <submittedName>
        <fullName evidence="3">BMP family ABC transporter substrate-binding protein</fullName>
    </submittedName>
</protein>
<feature type="domain" description="ABC transporter substrate-binding protein PnrA-like" evidence="2">
    <location>
        <begin position="294"/>
        <end position="561"/>
    </location>
</feature>
<dbReference type="PANTHER" id="PTHR43208:SF1">
    <property type="entry name" value="ABC TRANSPORTER SUBSTRATE-BINDING PROTEIN"/>
    <property type="match status" value="1"/>
</dbReference>
<keyword evidence="4" id="KW-1185">Reference proteome</keyword>
<dbReference type="Pfam" id="PF02608">
    <property type="entry name" value="Bmp"/>
    <property type="match status" value="1"/>
</dbReference>
<dbReference type="Proteomes" id="UP000279029">
    <property type="component" value="Chromosome"/>
</dbReference>